<feature type="region of interest" description="Disordered" evidence="2">
    <location>
        <begin position="450"/>
        <end position="479"/>
    </location>
</feature>
<evidence type="ECO:0000313" key="4">
    <source>
        <dbReference type="EMBL" id="KAK8753086.1"/>
    </source>
</evidence>
<feature type="domain" description="VPS13-like middle region" evidence="3">
    <location>
        <begin position="2"/>
        <end position="584"/>
    </location>
</feature>
<reference evidence="4 5" key="1">
    <citation type="journal article" date="2024" name="BMC Genomics">
        <title>Genome assembly of redclaw crayfish (Cherax quadricarinatus) provides insights into its immune adaptation and hypoxia tolerance.</title>
        <authorList>
            <person name="Liu Z."/>
            <person name="Zheng J."/>
            <person name="Li H."/>
            <person name="Fang K."/>
            <person name="Wang S."/>
            <person name="He J."/>
            <person name="Zhou D."/>
            <person name="Weng S."/>
            <person name="Chi M."/>
            <person name="Gu Z."/>
            <person name="He J."/>
            <person name="Li F."/>
            <person name="Wang M."/>
        </authorList>
    </citation>
    <scope>NUCLEOTIDE SEQUENCE [LARGE SCALE GENOMIC DNA]</scope>
    <source>
        <strain evidence="4">ZL_2023a</strain>
    </source>
</reference>
<dbReference type="GO" id="GO:0006623">
    <property type="term" value="P:protein targeting to vacuole"/>
    <property type="evidence" value="ECO:0007669"/>
    <property type="project" value="TreeGrafter"/>
</dbReference>
<gene>
    <name evidence="4" type="ORF">OTU49_002410</name>
</gene>
<comment type="similarity">
    <text evidence="1">Belongs to the VPS13 family.</text>
</comment>
<dbReference type="AlphaFoldDB" id="A0AAW0Y8E6"/>
<dbReference type="InterPro" id="IPR056747">
    <property type="entry name" value="VPS13-like_M"/>
</dbReference>
<comment type="caution">
    <text evidence="4">The sequence shown here is derived from an EMBL/GenBank/DDBJ whole genome shotgun (WGS) entry which is preliminary data.</text>
</comment>
<sequence length="584" mass="64425">MQCVDTSITLTFGCARIVFLNKFVSDVLNWVDKFQSAKAAVASASVAAAAAAQATLQEAYEQCSRISLSLTLRAPLILIPQDSCSLSGLMVDLGQITINNKFEMGQERNELGYPAIYDMINLELHNIKLSRVELTTRGTMKREYELLQPISLTLTICRNLTISWHKQRPEIEVQAKVAPVKICLCEEDLLVMLTVLQDNLGEQVTNTMVEDSNTSEISEISRSPKKVKVESEKEIEMVLAGHGHIFTKIKFSFTVEAMTLALFTGGGDAHVTSTTSNESSNGSSSKPSQSPSDESSGQHTDIVAASSLLGESGKLQSPTHIFYVSSDESLRAHSVFSKSGHKIMMAKRALAEVSLQVVRMKGTMMSDGSLAANLVLFDCILQDTRPDQDGFITRMMERKARSGERGMVDLTYRQEPSKDIYVDVRISGFVLVLHLPYLLSIQRFFTDNLPQQPDSPSPVKPKDTPKPKNDSSVDERPSNIMTVRVKVEQPDIALVEDVSSLDTSCIILHAEVNSDIKQTPMSQNISASIANLQMYTCCYNPQNRQKTLAQILNKCELSLLCSVTPSHAEHVDIKLSQVDLRVSP</sequence>
<dbReference type="Proteomes" id="UP001445076">
    <property type="component" value="Unassembled WGS sequence"/>
</dbReference>
<protein>
    <recommendedName>
        <fullName evidence="3">VPS13-like middle region domain-containing protein</fullName>
    </recommendedName>
</protein>
<feature type="compositionally biased region" description="Low complexity" evidence="2">
    <location>
        <begin position="273"/>
        <end position="298"/>
    </location>
</feature>
<evidence type="ECO:0000256" key="2">
    <source>
        <dbReference type="SAM" id="MobiDB-lite"/>
    </source>
</evidence>
<evidence type="ECO:0000256" key="1">
    <source>
        <dbReference type="ARBA" id="ARBA00006545"/>
    </source>
</evidence>
<feature type="region of interest" description="Disordered" evidence="2">
    <location>
        <begin position="272"/>
        <end position="299"/>
    </location>
</feature>
<accession>A0AAW0Y8E6</accession>
<dbReference type="PANTHER" id="PTHR16166">
    <property type="entry name" value="VACUOLAR PROTEIN SORTING-ASSOCIATED PROTEIN VPS13"/>
    <property type="match status" value="1"/>
</dbReference>
<feature type="compositionally biased region" description="Basic and acidic residues" evidence="2">
    <location>
        <begin position="460"/>
        <end position="477"/>
    </location>
</feature>
<keyword evidence="5" id="KW-1185">Reference proteome</keyword>
<dbReference type="GO" id="GO:0045053">
    <property type="term" value="P:protein retention in Golgi apparatus"/>
    <property type="evidence" value="ECO:0007669"/>
    <property type="project" value="TreeGrafter"/>
</dbReference>
<dbReference type="Pfam" id="PF25033">
    <property type="entry name" value="VPS13_M"/>
    <property type="match status" value="1"/>
</dbReference>
<organism evidence="4 5">
    <name type="scientific">Cherax quadricarinatus</name>
    <name type="common">Australian red claw crayfish</name>
    <dbReference type="NCBI Taxonomy" id="27406"/>
    <lineage>
        <taxon>Eukaryota</taxon>
        <taxon>Metazoa</taxon>
        <taxon>Ecdysozoa</taxon>
        <taxon>Arthropoda</taxon>
        <taxon>Crustacea</taxon>
        <taxon>Multicrustacea</taxon>
        <taxon>Malacostraca</taxon>
        <taxon>Eumalacostraca</taxon>
        <taxon>Eucarida</taxon>
        <taxon>Decapoda</taxon>
        <taxon>Pleocyemata</taxon>
        <taxon>Astacidea</taxon>
        <taxon>Parastacoidea</taxon>
        <taxon>Parastacidae</taxon>
        <taxon>Cherax</taxon>
    </lineage>
</organism>
<feature type="non-terminal residue" evidence="4">
    <location>
        <position position="584"/>
    </location>
</feature>
<dbReference type="InterPro" id="IPR026847">
    <property type="entry name" value="VPS13"/>
</dbReference>
<dbReference type="EMBL" id="JARKIK010000003">
    <property type="protein sequence ID" value="KAK8753086.1"/>
    <property type="molecule type" value="Genomic_DNA"/>
</dbReference>
<proteinExistence type="inferred from homology"/>
<evidence type="ECO:0000259" key="3">
    <source>
        <dbReference type="Pfam" id="PF25033"/>
    </source>
</evidence>
<dbReference type="PANTHER" id="PTHR16166:SF93">
    <property type="entry name" value="INTERMEMBRANE LIPID TRANSFER PROTEIN VPS13"/>
    <property type="match status" value="1"/>
</dbReference>
<name>A0AAW0Y8E6_CHEQU</name>
<evidence type="ECO:0000313" key="5">
    <source>
        <dbReference type="Proteomes" id="UP001445076"/>
    </source>
</evidence>